<dbReference type="EMBL" id="HBIB01002139">
    <property type="protein sequence ID" value="CAE0239307.1"/>
    <property type="molecule type" value="Transcribed_RNA"/>
</dbReference>
<dbReference type="GO" id="GO:0006450">
    <property type="term" value="P:regulation of translational fidelity"/>
    <property type="evidence" value="ECO:0007669"/>
    <property type="project" value="TreeGrafter"/>
</dbReference>
<evidence type="ECO:0000256" key="1">
    <source>
        <dbReference type="ARBA" id="ARBA00004496"/>
    </source>
</evidence>
<protein>
    <recommendedName>
        <fullName evidence="4">Threonylcarbamoyl-AMP synthase</fullName>
        <ecNumber evidence="3">2.7.7.87</ecNumber>
    </recommendedName>
    <alternativeName>
        <fullName evidence="11">L-threonylcarbamoyladenylate synthase</fullName>
    </alternativeName>
</protein>
<dbReference type="SUPFAM" id="SSF55821">
    <property type="entry name" value="YrdC/RibB"/>
    <property type="match status" value="1"/>
</dbReference>
<keyword evidence="8" id="KW-0548">Nucleotidyltransferase</keyword>
<keyword evidence="5" id="KW-0963">Cytoplasm</keyword>
<evidence type="ECO:0000256" key="13">
    <source>
        <dbReference type="SAM" id="MobiDB-lite"/>
    </source>
</evidence>
<dbReference type="GO" id="GO:0005737">
    <property type="term" value="C:cytoplasm"/>
    <property type="evidence" value="ECO:0007669"/>
    <property type="project" value="UniProtKB-SubCell"/>
</dbReference>
<keyword evidence="7" id="KW-0819">tRNA processing</keyword>
<name>A0A7S3CXB7_9EUKA</name>
<dbReference type="Pfam" id="PF01300">
    <property type="entry name" value="Sua5_yciO_yrdC"/>
    <property type="match status" value="1"/>
</dbReference>
<dbReference type="Gene3D" id="3.40.50.11030">
    <property type="entry name" value="Threonylcarbamoyl-AMP synthase, C-terminal domain"/>
    <property type="match status" value="1"/>
</dbReference>
<evidence type="ECO:0000256" key="12">
    <source>
        <dbReference type="ARBA" id="ARBA00048366"/>
    </source>
</evidence>
<dbReference type="GO" id="GO:0003725">
    <property type="term" value="F:double-stranded RNA binding"/>
    <property type="evidence" value="ECO:0007669"/>
    <property type="project" value="InterPro"/>
</dbReference>
<comment type="similarity">
    <text evidence="2">Belongs to the SUA5 family.</text>
</comment>
<dbReference type="GO" id="GO:0000049">
    <property type="term" value="F:tRNA binding"/>
    <property type="evidence" value="ECO:0007669"/>
    <property type="project" value="TreeGrafter"/>
</dbReference>
<evidence type="ECO:0000256" key="6">
    <source>
        <dbReference type="ARBA" id="ARBA00022679"/>
    </source>
</evidence>
<evidence type="ECO:0000256" key="2">
    <source>
        <dbReference type="ARBA" id="ARBA00007663"/>
    </source>
</evidence>
<gene>
    <name evidence="15" type="ORF">PBIL07802_LOCUS1452</name>
</gene>
<dbReference type="EC" id="2.7.7.87" evidence="3"/>
<evidence type="ECO:0000313" key="15">
    <source>
        <dbReference type="EMBL" id="CAE0239307.1"/>
    </source>
</evidence>
<evidence type="ECO:0000256" key="11">
    <source>
        <dbReference type="ARBA" id="ARBA00029774"/>
    </source>
</evidence>
<reference evidence="15" key="1">
    <citation type="submission" date="2021-01" db="EMBL/GenBank/DDBJ databases">
        <authorList>
            <person name="Corre E."/>
            <person name="Pelletier E."/>
            <person name="Niang G."/>
            <person name="Scheremetjew M."/>
            <person name="Finn R."/>
            <person name="Kale V."/>
            <person name="Holt S."/>
            <person name="Cochrane G."/>
            <person name="Meng A."/>
            <person name="Brown T."/>
            <person name="Cohen L."/>
        </authorList>
    </citation>
    <scope>NUCLEOTIDE SEQUENCE</scope>
    <source>
        <strain evidence="15">NIES-2562</strain>
    </source>
</reference>
<dbReference type="NCBIfam" id="TIGR00057">
    <property type="entry name" value="L-threonylcarbamoyladenylate synthase"/>
    <property type="match status" value="1"/>
</dbReference>
<feature type="region of interest" description="Disordered" evidence="13">
    <location>
        <begin position="367"/>
        <end position="389"/>
    </location>
</feature>
<dbReference type="PANTHER" id="PTHR17490">
    <property type="entry name" value="SUA5"/>
    <property type="match status" value="1"/>
</dbReference>
<comment type="catalytic activity">
    <reaction evidence="12">
        <text>L-threonine + hydrogencarbonate + ATP = L-threonylcarbamoyladenylate + diphosphate + H2O</text>
        <dbReference type="Rhea" id="RHEA:36407"/>
        <dbReference type="ChEBI" id="CHEBI:15377"/>
        <dbReference type="ChEBI" id="CHEBI:17544"/>
        <dbReference type="ChEBI" id="CHEBI:30616"/>
        <dbReference type="ChEBI" id="CHEBI:33019"/>
        <dbReference type="ChEBI" id="CHEBI:57926"/>
        <dbReference type="ChEBI" id="CHEBI:73682"/>
        <dbReference type="EC" id="2.7.7.87"/>
    </reaction>
</comment>
<proteinExistence type="inferred from homology"/>
<dbReference type="InterPro" id="IPR005145">
    <property type="entry name" value="Sua5_C"/>
</dbReference>
<comment type="subcellular location">
    <subcellularLocation>
        <location evidence="1">Cytoplasm</location>
    </subcellularLocation>
</comment>
<evidence type="ECO:0000256" key="3">
    <source>
        <dbReference type="ARBA" id="ARBA00012584"/>
    </source>
</evidence>
<evidence type="ECO:0000256" key="9">
    <source>
        <dbReference type="ARBA" id="ARBA00022741"/>
    </source>
</evidence>
<evidence type="ECO:0000256" key="7">
    <source>
        <dbReference type="ARBA" id="ARBA00022694"/>
    </source>
</evidence>
<feature type="region of interest" description="Disordered" evidence="13">
    <location>
        <begin position="447"/>
        <end position="470"/>
    </location>
</feature>
<evidence type="ECO:0000256" key="4">
    <source>
        <dbReference type="ARBA" id="ARBA00015492"/>
    </source>
</evidence>
<dbReference type="GO" id="GO:0061710">
    <property type="term" value="F:L-threonylcarbamoyladenylate synthase"/>
    <property type="evidence" value="ECO:0007669"/>
    <property type="project" value="UniProtKB-EC"/>
</dbReference>
<evidence type="ECO:0000256" key="5">
    <source>
        <dbReference type="ARBA" id="ARBA00022490"/>
    </source>
</evidence>
<organism evidence="15">
    <name type="scientific">Palpitomonas bilix</name>
    <dbReference type="NCBI Taxonomy" id="652834"/>
    <lineage>
        <taxon>Eukaryota</taxon>
        <taxon>Eukaryota incertae sedis</taxon>
    </lineage>
</organism>
<keyword evidence="6" id="KW-0808">Transferase</keyword>
<feature type="region of interest" description="Disordered" evidence="13">
    <location>
        <begin position="273"/>
        <end position="307"/>
    </location>
</feature>
<dbReference type="AlphaFoldDB" id="A0A7S3CXB7"/>
<evidence type="ECO:0000256" key="8">
    <source>
        <dbReference type="ARBA" id="ARBA00022695"/>
    </source>
</evidence>
<dbReference type="Gene3D" id="3.90.870.10">
    <property type="entry name" value="DHBP synthase"/>
    <property type="match status" value="1"/>
</dbReference>
<accession>A0A7S3CXB7</accession>
<evidence type="ECO:0000256" key="10">
    <source>
        <dbReference type="ARBA" id="ARBA00022840"/>
    </source>
</evidence>
<dbReference type="PROSITE" id="PS51163">
    <property type="entry name" value="YRDC"/>
    <property type="match status" value="1"/>
</dbReference>
<dbReference type="InterPro" id="IPR006070">
    <property type="entry name" value="Sua5-like_dom"/>
</dbReference>
<feature type="compositionally biased region" description="Basic and acidic residues" evidence="13">
    <location>
        <begin position="451"/>
        <end position="469"/>
    </location>
</feature>
<keyword evidence="9" id="KW-0547">Nucleotide-binding</keyword>
<dbReference type="InterPro" id="IPR017945">
    <property type="entry name" value="DHBP_synth_RibB-like_a/b_dom"/>
</dbReference>
<dbReference type="Pfam" id="PF03481">
    <property type="entry name" value="Sua5_C"/>
    <property type="match status" value="1"/>
</dbReference>
<sequence>MARQSARLLRTTGEIADRSFAEAVTSLKKGSLVSFPTETVYGLGGNALDESAVKKIFRAKGRPSSDPLIVHVLGWSAVTDMGLVKNTEETRPILRAAEALAKAFWPGPLTIVLPASDRVPAAVTAGSGYVGVRSPSHPIARRLLEESQLPVAAPSANRFGHTSPTRAEHVIADLNEGPPGSDGIGEILVMEGDGCDVGIESTVLRICHRRGTTTSGEGGEEGTGGYDLEVLRRGFIDGESILRTLTHADKGGEKGIAEGARLKVYARQARSHLEAGKEGVSGQSETNKKEAEKEKSADGKEEKGGEEEGLIAPGQLLTHYAPDIPAFILPSHALSSEQNEGGAAVKQVELKKSVLLDFSGHFSSSPLFQLSNEGGEAGEGGAQQGERERKSGAECVLAYRDLSQSGNINEASAHLFDALRWAERVEKAEAIFLPDFCALALSSSSPLHAGNGEKEGEKDGREEDRRGGEGAKAASMYYAVYDRCFRATSGRCFAPTRQGDELVGVIQPATPPPSFE</sequence>
<dbReference type="GO" id="GO:0008033">
    <property type="term" value="P:tRNA processing"/>
    <property type="evidence" value="ECO:0007669"/>
    <property type="project" value="UniProtKB-KW"/>
</dbReference>
<dbReference type="GO" id="GO:0005524">
    <property type="term" value="F:ATP binding"/>
    <property type="evidence" value="ECO:0007669"/>
    <property type="project" value="UniProtKB-KW"/>
</dbReference>
<feature type="domain" description="YrdC-like" evidence="14">
    <location>
        <begin position="17"/>
        <end position="236"/>
    </location>
</feature>
<dbReference type="InterPro" id="IPR050156">
    <property type="entry name" value="TC-AMP_synthase_SUA5"/>
</dbReference>
<dbReference type="InterPro" id="IPR038385">
    <property type="entry name" value="Sua5/YwlC_C"/>
</dbReference>
<evidence type="ECO:0000259" key="14">
    <source>
        <dbReference type="PROSITE" id="PS51163"/>
    </source>
</evidence>
<keyword evidence="10" id="KW-0067">ATP-binding</keyword>
<feature type="compositionally biased region" description="Basic and acidic residues" evidence="13">
    <location>
        <begin position="286"/>
        <end position="303"/>
    </location>
</feature>
<dbReference type="PANTHER" id="PTHR17490:SF16">
    <property type="entry name" value="THREONYLCARBAMOYL-AMP SYNTHASE"/>
    <property type="match status" value="1"/>
</dbReference>